<protein>
    <recommendedName>
        <fullName evidence="8">Carbohydrate kinase FGGY N-terminal domain-containing protein</fullName>
    </recommendedName>
</protein>
<dbReference type="InterPro" id="IPR050406">
    <property type="entry name" value="FGGY_Carb_Kinase"/>
</dbReference>
<dbReference type="STRING" id="1850517.A8708_20675"/>
<dbReference type="Pfam" id="PF00370">
    <property type="entry name" value="FGGY_N"/>
    <property type="match status" value="2"/>
</dbReference>
<keyword evidence="2" id="KW-0808">Transferase</keyword>
<dbReference type="CDD" id="cd07777">
    <property type="entry name" value="ASKHA_NBD_FGGY_SHK"/>
    <property type="match status" value="1"/>
</dbReference>
<evidence type="ECO:0000256" key="2">
    <source>
        <dbReference type="ARBA" id="ARBA00022679"/>
    </source>
</evidence>
<dbReference type="SUPFAM" id="SSF53067">
    <property type="entry name" value="Actin-like ATPase domain"/>
    <property type="match status" value="2"/>
</dbReference>
<dbReference type="EMBL" id="LYPB01000076">
    <property type="protein sequence ID" value="OAS16425.1"/>
    <property type="molecule type" value="Genomic_DNA"/>
</dbReference>
<evidence type="ECO:0000313" key="7">
    <source>
        <dbReference type="Proteomes" id="UP000078454"/>
    </source>
</evidence>
<dbReference type="RefSeq" id="WP_068667482.1">
    <property type="nucleotide sequence ID" value="NZ_LYPB01000076.1"/>
</dbReference>
<feature type="domain" description="Carbohydrate kinase FGGY N-terminal" evidence="4">
    <location>
        <begin position="182"/>
        <end position="265"/>
    </location>
</feature>
<proteinExistence type="inferred from homology"/>
<evidence type="ECO:0008006" key="8">
    <source>
        <dbReference type="Google" id="ProtNLM"/>
    </source>
</evidence>
<dbReference type="Pfam" id="PF02782">
    <property type="entry name" value="FGGY_C"/>
    <property type="match status" value="1"/>
</dbReference>
<dbReference type="PANTHER" id="PTHR43095">
    <property type="entry name" value="SUGAR KINASE"/>
    <property type="match status" value="1"/>
</dbReference>
<dbReference type="InterPro" id="IPR043129">
    <property type="entry name" value="ATPase_NBD"/>
</dbReference>
<evidence type="ECO:0000256" key="1">
    <source>
        <dbReference type="ARBA" id="ARBA00009156"/>
    </source>
</evidence>
<dbReference type="Gene3D" id="3.30.420.40">
    <property type="match status" value="2"/>
</dbReference>
<reference evidence="6 7" key="1">
    <citation type="submission" date="2016-05" db="EMBL/GenBank/DDBJ databases">
        <title>Paenibacillus sp. 1ZS3-15 nov., isolated from the rhizosphere soil.</title>
        <authorList>
            <person name="Zhang X.X."/>
            <person name="Zhang J."/>
        </authorList>
    </citation>
    <scope>NUCLEOTIDE SEQUENCE [LARGE SCALE GENOMIC DNA]</scope>
    <source>
        <strain evidence="6 7">1ZS3-15</strain>
    </source>
</reference>
<name>A0A198A5M7_9BACL</name>
<dbReference type="OrthoDB" id="8434698at2"/>
<evidence type="ECO:0000313" key="6">
    <source>
        <dbReference type="EMBL" id="OAS16425.1"/>
    </source>
</evidence>
<evidence type="ECO:0000256" key="3">
    <source>
        <dbReference type="ARBA" id="ARBA00022777"/>
    </source>
</evidence>
<accession>A0A198A5M7</accession>
<keyword evidence="7" id="KW-1185">Reference proteome</keyword>
<feature type="domain" description="Carbohydrate kinase FGGY N-terminal" evidence="4">
    <location>
        <begin position="3"/>
        <end position="112"/>
    </location>
</feature>
<organism evidence="6 7">
    <name type="scientific">Paenibacillus oryzisoli</name>
    <dbReference type="NCBI Taxonomy" id="1850517"/>
    <lineage>
        <taxon>Bacteria</taxon>
        <taxon>Bacillati</taxon>
        <taxon>Bacillota</taxon>
        <taxon>Bacilli</taxon>
        <taxon>Bacillales</taxon>
        <taxon>Paenibacillaceae</taxon>
        <taxon>Paenibacillus</taxon>
    </lineage>
</organism>
<dbReference type="GO" id="GO:0016301">
    <property type="term" value="F:kinase activity"/>
    <property type="evidence" value="ECO:0007669"/>
    <property type="project" value="UniProtKB-KW"/>
</dbReference>
<comment type="caution">
    <text evidence="6">The sequence shown here is derived from an EMBL/GenBank/DDBJ whole genome shotgun (WGS) entry which is preliminary data.</text>
</comment>
<evidence type="ECO:0000259" key="5">
    <source>
        <dbReference type="Pfam" id="PF02782"/>
    </source>
</evidence>
<feature type="domain" description="Carbohydrate kinase FGGY C-terminal" evidence="5">
    <location>
        <begin position="356"/>
        <end position="475"/>
    </location>
</feature>
<dbReference type="InterPro" id="IPR018485">
    <property type="entry name" value="FGGY_C"/>
</dbReference>
<gene>
    <name evidence="6" type="ORF">A8708_20675</name>
</gene>
<sequence>MRYIAIDVGSTFLKAGQLDVQNLAITHMESIRMPEPLPNENPLRKEWNAIQLLELMKGLIDRQLASCPGCKGIWITTQMHGFIITDEYGVADTPYISWQDERGLEYADKLGTSYFSALMDRVGEKAWRRTGLWEKPGVAAVGLFHMLQQADLGLEIKRERQGKACAASMNDIQTLDSKRLCTLGGYLIQSLTGSHVCHITNAAPTGLVDVRAGKWDKDIVSAVGCQALQFPRIVVGIDSVGHYHSRWGGVPVYPDIGDHQASVLGSLADAKNEAIVNMGTAGWISRVSDAYRIGEWELRPYFEGRYLPTITKLPGGRNMAVLVRFIADVGQSIYGITLTEDTLWERLLAEADSFSQKFLAGERQAGKGQLHVHVGFYGGQTGTDSGAIDCINGDNLQVGGLFAAAMEEIAAIYERNLYVLATAGEAIRRITFSGGVMMKNAFLRDAIAKAVGIEAVMAPERDEVFLGLLRLALVSEGLYASVEETREVLLQKLHANNKGA</sequence>
<keyword evidence="3" id="KW-0418">Kinase</keyword>
<dbReference type="AlphaFoldDB" id="A0A198A5M7"/>
<dbReference type="PANTHER" id="PTHR43095:SF5">
    <property type="entry name" value="XYLULOSE KINASE"/>
    <property type="match status" value="1"/>
</dbReference>
<dbReference type="Proteomes" id="UP000078454">
    <property type="component" value="Unassembled WGS sequence"/>
</dbReference>
<dbReference type="GO" id="GO:0005975">
    <property type="term" value="P:carbohydrate metabolic process"/>
    <property type="evidence" value="ECO:0007669"/>
    <property type="project" value="InterPro"/>
</dbReference>
<comment type="similarity">
    <text evidence="1">Belongs to the FGGY kinase family.</text>
</comment>
<dbReference type="InterPro" id="IPR018484">
    <property type="entry name" value="FGGY_N"/>
</dbReference>
<evidence type="ECO:0000259" key="4">
    <source>
        <dbReference type="Pfam" id="PF00370"/>
    </source>
</evidence>